<dbReference type="Proteomes" id="UP000886657">
    <property type="component" value="Unassembled WGS sequence"/>
</dbReference>
<organism evidence="4 5">
    <name type="scientific">Candidatus Geothrix skivensis</name>
    <dbReference type="NCBI Taxonomy" id="2954439"/>
    <lineage>
        <taxon>Bacteria</taxon>
        <taxon>Pseudomonadati</taxon>
        <taxon>Acidobacteriota</taxon>
        <taxon>Holophagae</taxon>
        <taxon>Holophagales</taxon>
        <taxon>Holophagaceae</taxon>
        <taxon>Geothrix</taxon>
    </lineage>
</organism>
<evidence type="ECO:0000313" key="4">
    <source>
        <dbReference type="EMBL" id="MBK9798081.1"/>
    </source>
</evidence>
<dbReference type="GO" id="GO:0016747">
    <property type="term" value="F:acyltransferase activity, transferring groups other than amino-acyl groups"/>
    <property type="evidence" value="ECO:0007669"/>
    <property type="project" value="InterPro"/>
</dbReference>
<dbReference type="InterPro" id="IPR000182">
    <property type="entry name" value="GNAT_dom"/>
</dbReference>
<evidence type="ECO:0000259" key="3">
    <source>
        <dbReference type="PROSITE" id="PS51186"/>
    </source>
</evidence>
<dbReference type="PROSITE" id="PS51186">
    <property type="entry name" value="GNAT"/>
    <property type="match status" value="1"/>
</dbReference>
<keyword evidence="1" id="KW-0808">Transferase</keyword>
<sequence>MSDEPGEVLRLAAGEPLPDWVLRLDRTAFGVAWKAPAEHEGLWLIPEVAFARWALIPAAGEAELLRIAVDPAHRGGGLGRRLLEACQDDLTRQGLETLYLEVRVSNASAIRLYGACGWRRCGLRSGYYPDGEDAALFRHVCP</sequence>
<evidence type="ECO:0000313" key="5">
    <source>
        <dbReference type="Proteomes" id="UP000886657"/>
    </source>
</evidence>
<dbReference type="EMBL" id="JADKIO010000013">
    <property type="protein sequence ID" value="MBK9798081.1"/>
    <property type="molecule type" value="Genomic_DNA"/>
</dbReference>
<protein>
    <submittedName>
        <fullName evidence="4">GNAT family N-acetyltransferase</fullName>
    </submittedName>
</protein>
<dbReference type="InterPro" id="IPR016181">
    <property type="entry name" value="Acyl_CoA_acyltransferase"/>
</dbReference>
<dbReference type="Gene3D" id="3.40.630.30">
    <property type="match status" value="1"/>
</dbReference>
<proteinExistence type="predicted"/>
<dbReference type="PANTHER" id="PTHR43420:SF44">
    <property type="entry name" value="ACETYLTRANSFERASE YPEA"/>
    <property type="match status" value="1"/>
</dbReference>
<dbReference type="InterPro" id="IPR050680">
    <property type="entry name" value="YpeA/RimI_acetyltransf"/>
</dbReference>
<name>A0A9D7SJS2_9BACT</name>
<evidence type="ECO:0000256" key="1">
    <source>
        <dbReference type="ARBA" id="ARBA00022679"/>
    </source>
</evidence>
<dbReference type="SUPFAM" id="SSF55729">
    <property type="entry name" value="Acyl-CoA N-acyltransferases (Nat)"/>
    <property type="match status" value="1"/>
</dbReference>
<dbReference type="PANTHER" id="PTHR43420">
    <property type="entry name" value="ACETYLTRANSFERASE"/>
    <property type="match status" value="1"/>
</dbReference>
<gene>
    <name evidence="4" type="ORF">IPP58_16675</name>
</gene>
<feature type="domain" description="N-acetyltransferase" evidence="3">
    <location>
        <begin position="1"/>
        <end position="142"/>
    </location>
</feature>
<dbReference type="AlphaFoldDB" id="A0A9D7SJS2"/>
<accession>A0A9D7SJS2</accession>
<keyword evidence="2" id="KW-0012">Acyltransferase</keyword>
<dbReference type="Pfam" id="PF00583">
    <property type="entry name" value="Acetyltransf_1"/>
    <property type="match status" value="1"/>
</dbReference>
<comment type="caution">
    <text evidence="4">The sequence shown here is derived from an EMBL/GenBank/DDBJ whole genome shotgun (WGS) entry which is preliminary data.</text>
</comment>
<evidence type="ECO:0000256" key="2">
    <source>
        <dbReference type="ARBA" id="ARBA00023315"/>
    </source>
</evidence>
<reference evidence="4" key="1">
    <citation type="submission" date="2020-10" db="EMBL/GenBank/DDBJ databases">
        <title>Connecting structure to function with the recovery of over 1000 high-quality activated sludge metagenome-assembled genomes encoding full-length rRNA genes using long-read sequencing.</title>
        <authorList>
            <person name="Singleton C.M."/>
            <person name="Petriglieri F."/>
            <person name="Kristensen J.M."/>
            <person name="Kirkegaard R.H."/>
            <person name="Michaelsen T.Y."/>
            <person name="Andersen M.H."/>
            <person name="Karst S.M."/>
            <person name="Dueholm M.S."/>
            <person name="Nielsen P.H."/>
            <person name="Albertsen M."/>
        </authorList>
    </citation>
    <scope>NUCLEOTIDE SEQUENCE</scope>
    <source>
        <strain evidence="4">Skiv_18-Q3-R9-52_MAXAC.067</strain>
    </source>
</reference>